<feature type="domain" description="Heme-copper oxidase subunit III family profile" evidence="9">
    <location>
        <begin position="74"/>
        <end position="276"/>
    </location>
</feature>
<dbReference type="EC" id="1.9.3.1" evidence="10"/>
<evidence type="ECO:0000256" key="6">
    <source>
        <dbReference type="RuleBase" id="RU003376"/>
    </source>
</evidence>
<comment type="similarity">
    <text evidence="2 6">Belongs to the cytochrome c oxidase subunit 3 family.</text>
</comment>
<dbReference type="GO" id="GO:0019646">
    <property type="term" value="P:aerobic electron transport chain"/>
    <property type="evidence" value="ECO:0007669"/>
    <property type="project" value="InterPro"/>
</dbReference>
<name>A0A6J4PEB8_9BACT</name>
<dbReference type="InterPro" id="IPR035973">
    <property type="entry name" value="Cyt_c_oxidase_su3-like_sf"/>
</dbReference>
<evidence type="ECO:0000256" key="3">
    <source>
        <dbReference type="ARBA" id="ARBA00022692"/>
    </source>
</evidence>
<dbReference type="EMBL" id="CADCUQ010000547">
    <property type="protein sequence ID" value="CAA9413593.1"/>
    <property type="molecule type" value="Genomic_DNA"/>
</dbReference>
<evidence type="ECO:0000259" key="9">
    <source>
        <dbReference type="PROSITE" id="PS50253"/>
    </source>
</evidence>
<dbReference type="PANTHER" id="PTHR11403">
    <property type="entry name" value="CYTOCHROME C OXIDASE SUBUNIT III"/>
    <property type="match status" value="1"/>
</dbReference>
<feature type="transmembrane region" description="Helical" evidence="8">
    <location>
        <begin position="118"/>
        <end position="139"/>
    </location>
</feature>
<dbReference type="SUPFAM" id="SSF81452">
    <property type="entry name" value="Cytochrome c oxidase subunit III-like"/>
    <property type="match status" value="1"/>
</dbReference>
<dbReference type="CDD" id="cd02862">
    <property type="entry name" value="NorE_like"/>
    <property type="match status" value="1"/>
</dbReference>
<dbReference type="AlphaFoldDB" id="A0A6J4PEB8"/>
<dbReference type="GO" id="GO:0004129">
    <property type="term" value="F:cytochrome-c oxidase activity"/>
    <property type="evidence" value="ECO:0007669"/>
    <property type="project" value="InterPro"/>
</dbReference>
<keyword evidence="10" id="KW-0560">Oxidoreductase</keyword>
<dbReference type="Pfam" id="PF00510">
    <property type="entry name" value="COX3"/>
    <property type="match status" value="2"/>
</dbReference>
<accession>A0A6J4PEB8</accession>
<dbReference type="PROSITE" id="PS50253">
    <property type="entry name" value="COX3"/>
    <property type="match status" value="1"/>
</dbReference>
<keyword evidence="4 8" id="KW-1133">Transmembrane helix</keyword>
<evidence type="ECO:0000256" key="2">
    <source>
        <dbReference type="ARBA" id="ARBA00010581"/>
    </source>
</evidence>
<feature type="transmembrane region" description="Helical" evidence="8">
    <location>
        <begin position="74"/>
        <end position="97"/>
    </location>
</feature>
<feature type="compositionally biased region" description="Basic and acidic residues" evidence="7">
    <location>
        <begin position="40"/>
        <end position="51"/>
    </location>
</feature>
<proteinExistence type="inferred from homology"/>
<feature type="region of interest" description="Disordered" evidence="7">
    <location>
        <begin position="23"/>
        <end position="53"/>
    </location>
</feature>
<keyword evidence="3 6" id="KW-0812">Transmembrane</keyword>
<keyword evidence="5 8" id="KW-0472">Membrane</keyword>
<evidence type="ECO:0000256" key="5">
    <source>
        <dbReference type="ARBA" id="ARBA00023136"/>
    </source>
</evidence>
<gene>
    <name evidence="10" type="ORF">AVDCRST_MAG64-2472</name>
</gene>
<protein>
    <submittedName>
        <fullName evidence="10">Cytochrome c oxidase polypeptide III</fullName>
        <ecNumber evidence="10">1.9.3.1</ecNumber>
    </submittedName>
</protein>
<dbReference type="GO" id="GO:0005886">
    <property type="term" value="C:plasma membrane"/>
    <property type="evidence" value="ECO:0007669"/>
    <property type="project" value="UniProtKB-SubCell"/>
</dbReference>
<dbReference type="GO" id="GO:0016491">
    <property type="term" value="F:oxidoreductase activity"/>
    <property type="evidence" value="ECO:0007669"/>
    <property type="project" value="UniProtKB-KW"/>
</dbReference>
<organism evidence="10">
    <name type="scientific">uncultured Phycisphaerae bacterium</name>
    <dbReference type="NCBI Taxonomy" id="904963"/>
    <lineage>
        <taxon>Bacteria</taxon>
        <taxon>Pseudomonadati</taxon>
        <taxon>Planctomycetota</taxon>
        <taxon>Phycisphaerae</taxon>
        <taxon>environmental samples</taxon>
    </lineage>
</organism>
<evidence type="ECO:0000256" key="7">
    <source>
        <dbReference type="SAM" id="MobiDB-lite"/>
    </source>
</evidence>
<sequence>MSANSYTAPAGDSFREPALATDLPHQRDGLGHPAGTSDGGHGDDGHGEGGGHAHNPLVAHQFDDLAQQKEAGILGMWAFLATEVMFFGGALLAYAVYRNTYHYAFAAASNYEMVGVGLFNTFVLLFSSFTVVLAVHAAQQGDNRGVARWVLVTIVLGLAFIGIKAYEYHHLYVEHLIPGLFDSESFGRPPSHPDGLFPPELQRPAQIFFSFYFALTGIHALHMVVGVGIMLYVVWLARRNEFTPEYYNPVEIAGLYWHFVDIVWIFLYPLLYLVDRTFKLNGH</sequence>
<evidence type="ECO:0000313" key="10">
    <source>
        <dbReference type="EMBL" id="CAA9413593.1"/>
    </source>
</evidence>
<evidence type="ECO:0000256" key="1">
    <source>
        <dbReference type="ARBA" id="ARBA00004141"/>
    </source>
</evidence>
<feature type="transmembrane region" description="Helical" evidence="8">
    <location>
        <begin position="255"/>
        <end position="274"/>
    </location>
</feature>
<dbReference type="InterPro" id="IPR024791">
    <property type="entry name" value="Cyt_c/ubiquinol_Oxase_su3"/>
</dbReference>
<reference evidence="10" key="1">
    <citation type="submission" date="2020-02" db="EMBL/GenBank/DDBJ databases">
        <authorList>
            <person name="Meier V. D."/>
        </authorList>
    </citation>
    <scope>NUCLEOTIDE SEQUENCE</scope>
    <source>
        <strain evidence="10">AVDCRST_MAG64</strain>
    </source>
</reference>
<dbReference type="PANTHER" id="PTHR11403:SF6">
    <property type="entry name" value="NITRIC OXIDE REDUCTASE SUBUNIT E"/>
    <property type="match status" value="1"/>
</dbReference>
<dbReference type="InterPro" id="IPR013833">
    <property type="entry name" value="Cyt_c_oxidase_su3_a-hlx"/>
</dbReference>
<evidence type="ECO:0000256" key="4">
    <source>
        <dbReference type="ARBA" id="ARBA00022989"/>
    </source>
</evidence>
<dbReference type="InterPro" id="IPR000298">
    <property type="entry name" value="Cyt_c_oxidase-like_su3"/>
</dbReference>
<feature type="transmembrane region" description="Helical" evidence="8">
    <location>
        <begin position="145"/>
        <end position="163"/>
    </location>
</feature>
<dbReference type="Gene3D" id="1.20.120.80">
    <property type="entry name" value="Cytochrome c oxidase, subunit III, four-helix bundle"/>
    <property type="match status" value="1"/>
</dbReference>
<evidence type="ECO:0000256" key="8">
    <source>
        <dbReference type="SAM" id="Phobius"/>
    </source>
</evidence>
<comment type="subcellular location">
    <subcellularLocation>
        <location evidence="6">Cell membrane</location>
        <topology evidence="6">Multi-pass membrane protein</topology>
    </subcellularLocation>
    <subcellularLocation>
        <location evidence="1">Membrane</location>
        <topology evidence="1">Multi-pass membrane protein</topology>
    </subcellularLocation>
</comment>
<feature type="transmembrane region" description="Helical" evidence="8">
    <location>
        <begin position="211"/>
        <end position="235"/>
    </location>
</feature>